<feature type="non-terminal residue" evidence="2">
    <location>
        <position position="1"/>
    </location>
</feature>
<evidence type="ECO:0000256" key="1">
    <source>
        <dbReference type="SAM" id="Phobius"/>
    </source>
</evidence>
<feature type="non-terminal residue" evidence="2">
    <location>
        <position position="103"/>
    </location>
</feature>
<organism evidence="2 3">
    <name type="scientific">Staurois parvus</name>
    <dbReference type="NCBI Taxonomy" id="386267"/>
    <lineage>
        <taxon>Eukaryota</taxon>
        <taxon>Metazoa</taxon>
        <taxon>Chordata</taxon>
        <taxon>Craniata</taxon>
        <taxon>Vertebrata</taxon>
        <taxon>Euteleostomi</taxon>
        <taxon>Amphibia</taxon>
        <taxon>Batrachia</taxon>
        <taxon>Anura</taxon>
        <taxon>Neobatrachia</taxon>
        <taxon>Ranoidea</taxon>
        <taxon>Ranidae</taxon>
        <taxon>Staurois</taxon>
    </lineage>
</organism>
<keyword evidence="1" id="KW-1133">Transmembrane helix</keyword>
<gene>
    <name evidence="2" type="ORF">SPARVUS_LOCUS300901</name>
</gene>
<comment type="caution">
    <text evidence="2">The sequence shown here is derived from an EMBL/GenBank/DDBJ whole genome shotgun (WGS) entry which is preliminary data.</text>
</comment>
<dbReference type="EMBL" id="CATNWA010000092">
    <property type="protein sequence ID" value="CAI9532914.1"/>
    <property type="molecule type" value="Genomic_DNA"/>
</dbReference>
<dbReference type="Proteomes" id="UP001162483">
    <property type="component" value="Unassembled WGS sequence"/>
</dbReference>
<feature type="transmembrane region" description="Helical" evidence="1">
    <location>
        <begin position="81"/>
        <end position="102"/>
    </location>
</feature>
<reference evidence="2" key="1">
    <citation type="submission" date="2023-05" db="EMBL/GenBank/DDBJ databases">
        <authorList>
            <person name="Stuckert A."/>
        </authorList>
    </citation>
    <scope>NUCLEOTIDE SEQUENCE</scope>
</reference>
<proteinExistence type="predicted"/>
<name>A0ABN9AAA4_9NEOB</name>
<evidence type="ECO:0000313" key="3">
    <source>
        <dbReference type="Proteomes" id="UP001162483"/>
    </source>
</evidence>
<evidence type="ECO:0000313" key="2">
    <source>
        <dbReference type="EMBL" id="CAI9532914.1"/>
    </source>
</evidence>
<accession>A0ABN9AAA4</accession>
<keyword evidence="1" id="KW-0812">Transmembrane</keyword>
<keyword evidence="3" id="KW-1185">Reference proteome</keyword>
<protein>
    <submittedName>
        <fullName evidence="2">Uncharacterized protein</fullName>
    </submittedName>
</protein>
<keyword evidence="1" id="KW-0472">Membrane</keyword>
<sequence length="103" mass="11354">ISVPKAVTPSYTRAYPAALLRHVVFTYLTLRSTMCPLQRPRPSPPNDAGIRLLCPVPVTSGRTGAAAASGGKFKNFKKNHFFFFLHFSYALSCALPAFCLFFL</sequence>